<reference evidence="2" key="2">
    <citation type="submission" date="2009-03" db="EMBL/GenBank/DDBJ databases">
        <authorList>
            <person name="Gang L."/>
        </authorList>
    </citation>
    <scope>NUCLEOTIDE SEQUENCE</scope>
    <source>
        <strain evidence="2">Anhui</strain>
    </source>
</reference>
<sequence>MQMLNFVKISTMLLLLQLISTNTQHNNPYTVVRINVKSIRLNNNLANIDGNSRPVYQYDNAGEIKEQIPYCEVFTQWPMDLLPPNPQGTGCTDNNFEPAEKYYHEYGLRVYSELKYIYPEIVEVDINNFIKEMRKRIENKADNLQMVRNLIEVEYMNISVETITPDVPSSKPTSTPVTNGKTVLTIFVKTVSFRAKDEKGDVHRGEFLAKSLSGRFYLTEEFCDIFMLFAQKYVPVNWGELRCNNVSSKILGTRSNDLILQKVSQLQFIYMNEENLDKAKLAATLYQNYREGYLNHERSLNDIDDVEFEVLVQHTI</sequence>
<feature type="chain" id="PRO_5002910236" evidence="1">
    <location>
        <begin position="22"/>
        <end position="316"/>
    </location>
</feature>
<feature type="signal peptide" evidence="1">
    <location>
        <begin position="1"/>
        <end position="21"/>
    </location>
</feature>
<organism evidence="2">
    <name type="scientific">Schistosoma japonicum</name>
    <name type="common">Blood fluke</name>
    <dbReference type="NCBI Taxonomy" id="6182"/>
    <lineage>
        <taxon>Eukaryota</taxon>
        <taxon>Metazoa</taxon>
        <taxon>Spiralia</taxon>
        <taxon>Lophotrochozoa</taxon>
        <taxon>Platyhelminthes</taxon>
        <taxon>Trematoda</taxon>
        <taxon>Digenea</taxon>
        <taxon>Strigeidida</taxon>
        <taxon>Schistosomatoidea</taxon>
        <taxon>Schistosomatidae</taxon>
        <taxon>Schistosoma</taxon>
    </lineage>
</organism>
<protein>
    <submittedName>
        <fullName evidence="2">Egg protein CP1183</fullName>
    </submittedName>
</protein>
<dbReference type="AlphaFoldDB" id="C1LFN8"/>
<reference evidence="2" key="1">
    <citation type="journal article" date="2009" name="Nature">
        <title>The Schistosoma japonicum genome reveals features of host-parasite interplay.</title>
        <authorList>
            <person name="Liu F."/>
            <person name="Zhou Y."/>
            <person name="Wang Z.Q."/>
            <person name="Lu G."/>
            <person name="Zheng H."/>
            <person name="Brindley P.J."/>
            <person name="McManus D.P."/>
            <person name="Blair D."/>
            <person name="Zhang Q.H."/>
            <person name="Zhong Y."/>
            <person name="Wang S."/>
            <person name="Han Z.G."/>
            <person name="Chen Z."/>
        </authorList>
    </citation>
    <scope>NUCLEOTIDE SEQUENCE</scope>
    <source>
        <strain evidence="2">Anhui</strain>
    </source>
</reference>
<keyword evidence="1" id="KW-0732">Signal</keyword>
<accession>C1LFN8</accession>
<evidence type="ECO:0000313" key="2">
    <source>
        <dbReference type="EMBL" id="CAX73516.1"/>
    </source>
</evidence>
<dbReference type="EMBL" id="FN317787">
    <property type="protein sequence ID" value="CAX73516.1"/>
    <property type="molecule type" value="mRNA"/>
</dbReference>
<evidence type="ECO:0000256" key="1">
    <source>
        <dbReference type="SAM" id="SignalP"/>
    </source>
</evidence>
<name>C1LFN8_SCHJA</name>
<proteinExistence type="evidence at transcript level"/>